<keyword evidence="8" id="KW-1185">Reference proteome</keyword>
<feature type="transmembrane region" description="Helical" evidence="7">
    <location>
        <begin position="143"/>
        <end position="166"/>
    </location>
</feature>
<evidence type="ECO:0000256" key="4">
    <source>
        <dbReference type="ARBA" id="ARBA00022679"/>
    </source>
</evidence>
<dbReference type="AlphaFoldDB" id="A0A915JQK1"/>
<dbReference type="PANTHER" id="PTHR10408:SF7">
    <property type="entry name" value="DIACYLGLYCEROL O-ACYLTRANSFERASE 1"/>
    <property type="match status" value="1"/>
</dbReference>
<keyword evidence="7" id="KW-0812">Transmembrane</keyword>
<dbReference type="PANTHER" id="PTHR10408">
    <property type="entry name" value="STEROL O-ACYLTRANSFERASE"/>
    <property type="match status" value="1"/>
</dbReference>
<evidence type="ECO:0000256" key="2">
    <source>
        <dbReference type="ARBA" id="ARBA00005189"/>
    </source>
</evidence>
<dbReference type="GO" id="GO:0019432">
    <property type="term" value="P:triglyceride biosynthetic process"/>
    <property type="evidence" value="ECO:0007669"/>
    <property type="project" value="TreeGrafter"/>
</dbReference>
<evidence type="ECO:0000313" key="8">
    <source>
        <dbReference type="Proteomes" id="UP000887565"/>
    </source>
</evidence>
<feature type="transmembrane region" description="Helical" evidence="7">
    <location>
        <begin position="63"/>
        <end position="81"/>
    </location>
</feature>
<proteinExistence type="predicted"/>
<protein>
    <recommendedName>
        <fullName evidence="3">diacylglycerol O-acyltransferase</fullName>
        <ecNumber evidence="3">2.3.1.20</ecNumber>
    </recommendedName>
</protein>
<name>A0A915JQK1_ROMCU</name>
<keyword evidence="7" id="KW-0472">Membrane</keyword>
<keyword evidence="6" id="KW-0012">Acyltransferase</keyword>
<reference evidence="9" key="1">
    <citation type="submission" date="2022-11" db="UniProtKB">
        <authorList>
            <consortium name="WormBaseParasite"/>
        </authorList>
    </citation>
    <scope>IDENTIFICATION</scope>
</reference>
<evidence type="ECO:0000256" key="5">
    <source>
        <dbReference type="ARBA" id="ARBA00022824"/>
    </source>
</evidence>
<sequence length="189" mass="21454">MSDVKQRKPSKKIVDGAVETNNLKAGWDEALTKTPSSPSLNTIFEKPCHESQDSLLSGSSGYTNYRGFFNLSLILLFLSNARVALENIIKYGILIDPVSIVSIFLLKPHKSPVFYLILMINLYVLPCIYVEKRLFDEKMTQRTGVIFYTIDTTCMLLLPAFIIFMMRSTVEVFQGGHQMGKVEKNQEFL</sequence>
<organism evidence="8 9">
    <name type="scientific">Romanomermis culicivorax</name>
    <name type="common">Nematode worm</name>
    <dbReference type="NCBI Taxonomy" id="13658"/>
    <lineage>
        <taxon>Eukaryota</taxon>
        <taxon>Metazoa</taxon>
        <taxon>Ecdysozoa</taxon>
        <taxon>Nematoda</taxon>
        <taxon>Enoplea</taxon>
        <taxon>Dorylaimia</taxon>
        <taxon>Mermithida</taxon>
        <taxon>Mermithoidea</taxon>
        <taxon>Mermithidae</taxon>
        <taxon>Romanomermis</taxon>
    </lineage>
</organism>
<dbReference type="InterPro" id="IPR014371">
    <property type="entry name" value="Oat_ACAT_DAG_ARE"/>
</dbReference>
<accession>A0A915JQK1</accession>
<dbReference type="EC" id="2.3.1.20" evidence="3"/>
<comment type="pathway">
    <text evidence="2">Lipid metabolism.</text>
</comment>
<dbReference type="GO" id="GO:0004144">
    <property type="term" value="F:diacylglycerol O-acyltransferase activity"/>
    <property type="evidence" value="ECO:0007669"/>
    <property type="project" value="UniProtKB-EC"/>
</dbReference>
<evidence type="ECO:0000256" key="7">
    <source>
        <dbReference type="SAM" id="Phobius"/>
    </source>
</evidence>
<keyword evidence="4" id="KW-0808">Transferase</keyword>
<evidence type="ECO:0000313" key="9">
    <source>
        <dbReference type="WBParaSite" id="nRc.2.0.1.t28383-RA"/>
    </source>
</evidence>
<dbReference type="GO" id="GO:0005789">
    <property type="term" value="C:endoplasmic reticulum membrane"/>
    <property type="evidence" value="ECO:0007669"/>
    <property type="project" value="UniProtKB-SubCell"/>
</dbReference>
<evidence type="ECO:0000256" key="6">
    <source>
        <dbReference type="ARBA" id="ARBA00023315"/>
    </source>
</evidence>
<evidence type="ECO:0000256" key="1">
    <source>
        <dbReference type="ARBA" id="ARBA00004477"/>
    </source>
</evidence>
<dbReference type="Proteomes" id="UP000887565">
    <property type="component" value="Unplaced"/>
</dbReference>
<feature type="transmembrane region" description="Helical" evidence="7">
    <location>
        <begin position="112"/>
        <end position="131"/>
    </location>
</feature>
<dbReference type="WBParaSite" id="nRc.2.0.1.t28383-RA">
    <property type="protein sequence ID" value="nRc.2.0.1.t28383-RA"/>
    <property type="gene ID" value="nRc.2.0.1.g28383"/>
</dbReference>
<evidence type="ECO:0000256" key="3">
    <source>
        <dbReference type="ARBA" id="ARBA00013244"/>
    </source>
</evidence>
<keyword evidence="5" id="KW-0256">Endoplasmic reticulum</keyword>
<keyword evidence="7" id="KW-1133">Transmembrane helix</keyword>
<comment type="subcellular location">
    <subcellularLocation>
        <location evidence="1">Endoplasmic reticulum membrane</location>
        <topology evidence="1">Multi-pass membrane protein</topology>
    </subcellularLocation>
</comment>